<gene>
    <name evidence="2" type="ORF">BCR35DRAFT_311909</name>
</gene>
<reference evidence="2 3" key="1">
    <citation type="submission" date="2016-07" db="EMBL/GenBank/DDBJ databases">
        <title>Pervasive Adenine N6-methylation of Active Genes in Fungi.</title>
        <authorList>
            <consortium name="DOE Joint Genome Institute"/>
            <person name="Mondo S.J."/>
            <person name="Dannebaum R.O."/>
            <person name="Kuo R.C."/>
            <person name="Labutti K."/>
            <person name="Haridas S."/>
            <person name="Kuo A."/>
            <person name="Salamov A."/>
            <person name="Ahrendt S.R."/>
            <person name="Lipzen A."/>
            <person name="Sullivan W."/>
            <person name="Andreopoulos W.B."/>
            <person name="Clum A."/>
            <person name="Lindquist E."/>
            <person name="Daum C."/>
            <person name="Ramamoorthy G.K."/>
            <person name="Gryganskyi A."/>
            <person name="Culley D."/>
            <person name="Magnuson J.K."/>
            <person name="James T.Y."/>
            <person name="O'Malley M.A."/>
            <person name="Stajich J.E."/>
            <person name="Spatafora J.W."/>
            <person name="Visel A."/>
            <person name="Grigoriev I.V."/>
        </authorList>
    </citation>
    <scope>NUCLEOTIDE SEQUENCE [LARGE SCALE GENOMIC DNA]</scope>
    <source>
        <strain evidence="2 3">62-1032</strain>
    </source>
</reference>
<keyword evidence="3" id="KW-1185">Reference proteome</keyword>
<sequence>MTWGRLVSFWMISLQSIGFTLGLIMISSNFGGYTKKSIYCAGNIAAPHFVYKHEAARYQSGAYAMMGGYIAKLVAHALLWFIMAASNKKRDRQCPADPKLAAAAGMQDKMECASEDPNFSFVL</sequence>
<dbReference type="AlphaFoldDB" id="A0A1Y2G3L4"/>
<dbReference type="OrthoDB" id="6730379at2759"/>
<dbReference type="Proteomes" id="UP000193467">
    <property type="component" value="Unassembled WGS sequence"/>
</dbReference>
<evidence type="ECO:0000313" key="2">
    <source>
        <dbReference type="EMBL" id="ORY91543.1"/>
    </source>
</evidence>
<keyword evidence="1" id="KW-1133">Transmembrane helix</keyword>
<feature type="transmembrane region" description="Helical" evidence="1">
    <location>
        <begin position="7"/>
        <end position="26"/>
    </location>
</feature>
<evidence type="ECO:0000256" key="1">
    <source>
        <dbReference type="SAM" id="Phobius"/>
    </source>
</evidence>
<comment type="caution">
    <text evidence="2">The sequence shown here is derived from an EMBL/GenBank/DDBJ whole genome shotgun (WGS) entry which is preliminary data.</text>
</comment>
<feature type="transmembrane region" description="Helical" evidence="1">
    <location>
        <begin position="62"/>
        <end position="83"/>
    </location>
</feature>
<keyword evidence="1" id="KW-0812">Transmembrane</keyword>
<dbReference type="EMBL" id="MCGR01000002">
    <property type="protein sequence ID" value="ORY91543.1"/>
    <property type="molecule type" value="Genomic_DNA"/>
</dbReference>
<organism evidence="2 3">
    <name type="scientific">Leucosporidium creatinivorum</name>
    <dbReference type="NCBI Taxonomy" id="106004"/>
    <lineage>
        <taxon>Eukaryota</taxon>
        <taxon>Fungi</taxon>
        <taxon>Dikarya</taxon>
        <taxon>Basidiomycota</taxon>
        <taxon>Pucciniomycotina</taxon>
        <taxon>Microbotryomycetes</taxon>
        <taxon>Leucosporidiales</taxon>
        <taxon>Leucosporidium</taxon>
    </lineage>
</organism>
<evidence type="ECO:0000313" key="3">
    <source>
        <dbReference type="Proteomes" id="UP000193467"/>
    </source>
</evidence>
<name>A0A1Y2G3L4_9BASI</name>
<keyword evidence="1" id="KW-0472">Membrane</keyword>
<dbReference type="InParanoid" id="A0A1Y2G3L4"/>
<protein>
    <submittedName>
        <fullName evidence="2">Uncharacterized protein</fullName>
    </submittedName>
</protein>
<proteinExistence type="predicted"/>
<dbReference type="STRING" id="106004.A0A1Y2G3L4"/>
<accession>A0A1Y2G3L4</accession>